<dbReference type="InterPro" id="IPR012809">
    <property type="entry name" value="ECF_CbiQ"/>
</dbReference>
<keyword evidence="3 6" id="KW-0812">Transmembrane</keyword>
<sequence>MSHLIDSLAYKNRLRWLPPNHKLLLTIVLLIISLISSWPVQLLVGFWLTIAITIYAGIPQRTYLRLLSLPLGFSLISLPAFIINGVPWDKKSIIQQDIWQGLGFSLGYLYLYISQTGMEQVGFLFPRIWAMTNCLYFLILTTPFIEILQVFRQWRCPILLTDLLLLMYRFIFSLLEVAQEIWTAQNSRCGYQSWSRGMKSIGILGGQLFQRTLNNYRQISISLEARGFQESFKMSSSRSYQSQRRYIFEALFGCSLLIILNLVIN</sequence>
<feature type="transmembrane region" description="Helical" evidence="6">
    <location>
        <begin position="63"/>
        <end position="86"/>
    </location>
</feature>
<dbReference type="NCBIfam" id="TIGR02454">
    <property type="entry name" value="ECF_T_CbiQ"/>
    <property type="match status" value="1"/>
</dbReference>
<keyword evidence="4 6" id="KW-1133">Transmembrane helix</keyword>
<evidence type="ECO:0000256" key="5">
    <source>
        <dbReference type="ARBA" id="ARBA00023136"/>
    </source>
</evidence>
<protein>
    <submittedName>
        <fullName evidence="7">Cobalt ECF transporter T component CbiQ</fullName>
    </submittedName>
</protein>
<evidence type="ECO:0000313" key="7">
    <source>
        <dbReference type="EMBL" id="TRV66379.1"/>
    </source>
</evidence>
<comment type="caution">
    <text evidence="7">The sequence shown here is derived from an EMBL/GenBank/DDBJ whole genome shotgun (WGS) entry which is preliminary data.</text>
</comment>
<dbReference type="InterPro" id="IPR003339">
    <property type="entry name" value="ABC/ECF_trnsptr_transmembrane"/>
</dbReference>
<dbReference type="InterPro" id="IPR052770">
    <property type="entry name" value="Cobalt_transport_CbiQ"/>
</dbReference>
<organism evidence="7 8">
    <name type="scientific">Microcystis panniformis Mp_MB_F_20051200_S9</name>
    <dbReference type="NCBI Taxonomy" id="2486223"/>
    <lineage>
        <taxon>Bacteria</taxon>
        <taxon>Bacillati</taxon>
        <taxon>Cyanobacteriota</taxon>
        <taxon>Cyanophyceae</taxon>
        <taxon>Oscillatoriophycideae</taxon>
        <taxon>Chroococcales</taxon>
        <taxon>Microcystaceae</taxon>
        <taxon>Microcystis</taxon>
    </lineage>
</organism>
<accession>A0A552QB51</accession>
<feature type="transmembrane region" description="Helical" evidence="6">
    <location>
        <begin position="246"/>
        <end position="264"/>
    </location>
</feature>
<gene>
    <name evidence="7" type="primary">cbiQ</name>
    <name evidence="7" type="ORF">EWV53_00765</name>
</gene>
<evidence type="ECO:0000313" key="8">
    <source>
        <dbReference type="Proteomes" id="UP000317165"/>
    </source>
</evidence>
<evidence type="ECO:0000256" key="4">
    <source>
        <dbReference type="ARBA" id="ARBA00022989"/>
    </source>
</evidence>
<evidence type="ECO:0000256" key="1">
    <source>
        <dbReference type="ARBA" id="ARBA00004651"/>
    </source>
</evidence>
<dbReference type="EMBL" id="SFAC01000013">
    <property type="protein sequence ID" value="TRV66379.1"/>
    <property type="molecule type" value="Genomic_DNA"/>
</dbReference>
<dbReference type="Proteomes" id="UP000317165">
    <property type="component" value="Unassembled WGS sequence"/>
</dbReference>
<feature type="transmembrane region" description="Helical" evidence="6">
    <location>
        <begin position="134"/>
        <end position="152"/>
    </location>
</feature>
<dbReference type="PANTHER" id="PTHR43723:SF1">
    <property type="entry name" value="COBALT TRANSPORT PROTEIN CBIQ"/>
    <property type="match status" value="1"/>
</dbReference>
<evidence type="ECO:0000256" key="2">
    <source>
        <dbReference type="ARBA" id="ARBA00022475"/>
    </source>
</evidence>
<keyword evidence="2" id="KW-1003">Cell membrane</keyword>
<evidence type="ECO:0000256" key="3">
    <source>
        <dbReference type="ARBA" id="ARBA00022692"/>
    </source>
</evidence>
<evidence type="ECO:0000256" key="6">
    <source>
        <dbReference type="SAM" id="Phobius"/>
    </source>
</evidence>
<dbReference type="GO" id="GO:0043190">
    <property type="term" value="C:ATP-binding cassette (ABC) transporter complex"/>
    <property type="evidence" value="ECO:0007669"/>
    <property type="project" value="InterPro"/>
</dbReference>
<dbReference type="GO" id="GO:0006824">
    <property type="term" value="P:cobalt ion transport"/>
    <property type="evidence" value="ECO:0007669"/>
    <property type="project" value="InterPro"/>
</dbReference>
<feature type="transmembrane region" description="Helical" evidence="6">
    <location>
        <begin position="98"/>
        <end position="113"/>
    </location>
</feature>
<proteinExistence type="predicted"/>
<name>A0A552QB51_9CHRO</name>
<dbReference type="AlphaFoldDB" id="A0A552QB51"/>
<dbReference type="Pfam" id="PF02361">
    <property type="entry name" value="CbiQ"/>
    <property type="match status" value="1"/>
</dbReference>
<keyword evidence="5 6" id="KW-0472">Membrane</keyword>
<feature type="transmembrane region" description="Helical" evidence="6">
    <location>
        <begin position="23"/>
        <end position="56"/>
    </location>
</feature>
<dbReference type="CDD" id="cd16914">
    <property type="entry name" value="EcfT"/>
    <property type="match status" value="1"/>
</dbReference>
<comment type="subcellular location">
    <subcellularLocation>
        <location evidence="1">Cell membrane</location>
        <topology evidence="1">Multi-pass membrane protein</topology>
    </subcellularLocation>
</comment>
<dbReference type="PANTHER" id="PTHR43723">
    <property type="entry name" value="COBALT TRANSPORT PROTEIN CBIQ"/>
    <property type="match status" value="1"/>
</dbReference>
<reference evidence="7 8" key="1">
    <citation type="submission" date="2019-01" db="EMBL/GenBank/DDBJ databases">
        <title>Coherence of Microcystis species and biogeography revealed through population genomics.</title>
        <authorList>
            <person name="Perez-Carrascal O.M."/>
            <person name="Terrat Y."/>
            <person name="Giani A."/>
            <person name="Fortin N."/>
            <person name="Tromas N."/>
            <person name="Shapiro B.J."/>
        </authorList>
    </citation>
    <scope>NUCLEOTIDE SEQUENCE [LARGE SCALE GENOMIC DNA]</scope>
    <source>
        <strain evidence="7">Mp_MB_F_20051200_S9</strain>
    </source>
</reference>